<protein>
    <submittedName>
        <fullName evidence="2">HD domain-containing protein</fullName>
    </submittedName>
</protein>
<dbReference type="CDD" id="cd00077">
    <property type="entry name" value="HDc"/>
    <property type="match status" value="1"/>
</dbReference>
<dbReference type="PANTHER" id="PTHR46246:SF1">
    <property type="entry name" value="GUANOSINE-3',5'-BIS(DIPHOSPHATE) 3'-PYROPHOSPHOHYDROLASE MESH1"/>
    <property type="match status" value="1"/>
</dbReference>
<dbReference type="Pfam" id="PF13328">
    <property type="entry name" value="HD_4"/>
    <property type="match status" value="1"/>
</dbReference>
<evidence type="ECO:0000313" key="3">
    <source>
        <dbReference type="Proteomes" id="UP000824093"/>
    </source>
</evidence>
<dbReference type="Proteomes" id="UP000824093">
    <property type="component" value="Unassembled WGS sequence"/>
</dbReference>
<sequence>MFLTQNPSQFLERRLAILYGVNSMAIRALELVKEEMCLEKGFARDNGTDYYNHCVDVANTLISFCIKDEDTICAALLHDIIEDVKGYNELVISKMFNPNIARLVMLVTKEHGVDYKQEEKIREYLDHIMEDREASVIKTADRMHNMMTLEEKSFKSRYAKAMETKKYYLPFFKECRYRYPRYENLFYAARSQIEPLIFHIESFYGEIVRLKNELKKKTA</sequence>
<name>A0A9D1LZP8_9FIRM</name>
<evidence type="ECO:0000313" key="2">
    <source>
        <dbReference type="EMBL" id="HIU51148.1"/>
    </source>
</evidence>
<gene>
    <name evidence="2" type="ORF">IAB70_00755</name>
</gene>
<dbReference type="EMBL" id="DVNH01000006">
    <property type="protein sequence ID" value="HIU51148.1"/>
    <property type="molecule type" value="Genomic_DNA"/>
</dbReference>
<organism evidence="2 3">
    <name type="scientific">Candidatus Merdicola faecigallinarum</name>
    <dbReference type="NCBI Taxonomy" id="2840862"/>
    <lineage>
        <taxon>Bacteria</taxon>
        <taxon>Bacillati</taxon>
        <taxon>Bacillota</taxon>
        <taxon>Clostridia</taxon>
        <taxon>Candidatus Merdicola</taxon>
    </lineage>
</organism>
<reference evidence="2" key="2">
    <citation type="journal article" date="2021" name="PeerJ">
        <title>Extensive microbial diversity within the chicken gut microbiome revealed by metagenomics and culture.</title>
        <authorList>
            <person name="Gilroy R."/>
            <person name="Ravi A."/>
            <person name="Getino M."/>
            <person name="Pursley I."/>
            <person name="Horton D.L."/>
            <person name="Alikhan N.F."/>
            <person name="Baker D."/>
            <person name="Gharbi K."/>
            <person name="Hall N."/>
            <person name="Watson M."/>
            <person name="Adriaenssens E.M."/>
            <person name="Foster-Nyarko E."/>
            <person name="Jarju S."/>
            <person name="Secka A."/>
            <person name="Antonio M."/>
            <person name="Oren A."/>
            <person name="Chaudhuri R.R."/>
            <person name="La Ragione R."/>
            <person name="Hildebrand F."/>
            <person name="Pallen M.J."/>
        </authorList>
    </citation>
    <scope>NUCLEOTIDE SEQUENCE</scope>
    <source>
        <strain evidence="2">CHK195-15760</strain>
    </source>
</reference>
<dbReference type="InterPro" id="IPR003607">
    <property type="entry name" value="HD/PDEase_dom"/>
</dbReference>
<dbReference type="AlphaFoldDB" id="A0A9D1LZP8"/>
<comment type="caution">
    <text evidence="2">The sequence shown here is derived from an EMBL/GenBank/DDBJ whole genome shotgun (WGS) entry which is preliminary data.</text>
</comment>
<reference evidence="2" key="1">
    <citation type="submission" date="2020-10" db="EMBL/GenBank/DDBJ databases">
        <authorList>
            <person name="Gilroy R."/>
        </authorList>
    </citation>
    <scope>NUCLEOTIDE SEQUENCE</scope>
    <source>
        <strain evidence="2">CHK195-15760</strain>
    </source>
</reference>
<dbReference type="GO" id="GO:0008893">
    <property type="term" value="F:guanosine-3',5'-bis(diphosphate) 3'-diphosphatase activity"/>
    <property type="evidence" value="ECO:0007669"/>
    <property type="project" value="TreeGrafter"/>
</dbReference>
<dbReference type="PANTHER" id="PTHR46246">
    <property type="entry name" value="GUANOSINE-3',5'-BIS(DIPHOSPHATE) 3'-PYROPHOSPHOHYDROLASE MESH1"/>
    <property type="match status" value="1"/>
</dbReference>
<accession>A0A9D1LZP8</accession>
<evidence type="ECO:0000259" key="1">
    <source>
        <dbReference type="SMART" id="SM00471"/>
    </source>
</evidence>
<dbReference type="Gene3D" id="1.10.3210.10">
    <property type="entry name" value="Hypothetical protein af1432"/>
    <property type="match status" value="1"/>
</dbReference>
<dbReference type="SMART" id="SM00471">
    <property type="entry name" value="HDc"/>
    <property type="match status" value="1"/>
</dbReference>
<dbReference type="SUPFAM" id="SSF109604">
    <property type="entry name" value="HD-domain/PDEase-like"/>
    <property type="match status" value="1"/>
</dbReference>
<feature type="domain" description="HD/PDEase" evidence="1">
    <location>
        <begin position="46"/>
        <end position="155"/>
    </location>
</feature>
<proteinExistence type="predicted"/>
<dbReference type="InterPro" id="IPR052194">
    <property type="entry name" value="MESH1"/>
</dbReference>